<protein>
    <recommendedName>
        <fullName evidence="4">GH25 family protein</fullName>
    </recommendedName>
</protein>
<evidence type="ECO:0000313" key="3">
    <source>
        <dbReference type="Proteomes" id="UP000037425"/>
    </source>
</evidence>
<dbReference type="Pfam" id="PF10670">
    <property type="entry name" value="DUF4198"/>
    <property type="match status" value="1"/>
</dbReference>
<evidence type="ECO:0008006" key="4">
    <source>
        <dbReference type="Google" id="ProtNLM"/>
    </source>
</evidence>
<evidence type="ECO:0000256" key="1">
    <source>
        <dbReference type="SAM" id="SignalP"/>
    </source>
</evidence>
<dbReference type="OrthoDB" id="8205113at2"/>
<reference evidence="3" key="1">
    <citation type="submission" date="2015-07" db="EMBL/GenBank/DDBJ databases">
        <title>Whole genome sequence of an Ensifer adhaerens strain isolated from a cave pool in the Wind Cave National Park.</title>
        <authorList>
            <person name="Eng W.W.H."/>
            <person name="Gan H.M."/>
            <person name="Barton H.A."/>
            <person name="Savka M.A."/>
        </authorList>
    </citation>
    <scope>NUCLEOTIDE SEQUENCE [LARGE SCALE GENOMIC DNA]</scope>
    <source>
        <strain evidence="3">SD006</strain>
    </source>
</reference>
<dbReference type="PATRIC" id="fig|106592.7.peg.2004"/>
<proteinExistence type="predicted"/>
<dbReference type="Proteomes" id="UP000037425">
    <property type="component" value="Unassembled WGS sequence"/>
</dbReference>
<gene>
    <name evidence="2" type="ORF">AC244_20830</name>
</gene>
<organism evidence="2 3">
    <name type="scientific">Ensifer adhaerens</name>
    <name type="common">Sinorhizobium morelense</name>
    <dbReference type="NCBI Taxonomy" id="106592"/>
    <lineage>
        <taxon>Bacteria</taxon>
        <taxon>Pseudomonadati</taxon>
        <taxon>Pseudomonadota</taxon>
        <taxon>Alphaproteobacteria</taxon>
        <taxon>Hyphomicrobiales</taxon>
        <taxon>Rhizobiaceae</taxon>
        <taxon>Sinorhizobium/Ensifer group</taxon>
        <taxon>Ensifer</taxon>
    </lineage>
</organism>
<dbReference type="InterPro" id="IPR019613">
    <property type="entry name" value="DUF4198"/>
</dbReference>
<sequence>MKTFISSLLAAGLLAAAATPAFAHGAWVGERWGDLAVIYGHGPADEAYDPAKVKSVSALGEDGKALPVTIEPAGTHALLKLDGEPALLALEFDNGYWSEGADGKWVNKPKSEVPGAKQASHSVKYSIALVHVHGDMPTFPAQPLQIVPLDNPIGLKPGEKFRVRLLLDGKPLEGKEISVDYTGLPELVSEKTDAKGEAEVTLRNAGVNILAVSHAIPLENDTAADKKGLTATLTFVAEPHVHE</sequence>
<keyword evidence="1" id="KW-0732">Signal</keyword>
<feature type="signal peptide" evidence="1">
    <location>
        <begin position="1"/>
        <end position="23"/>
    </location>
</feature>
<comment type="caution">
    <text evidence="2">The sequence shown here is derived from an EMBL/GenBank/DDBJ whole genome shotgun (WGS) entry which is preliminary data.</text>
</comment>
<dbReference type="RefSeq" id="WP_053250715.1">
    <property type="nucleotide sequence ID" value="NZ_LGAP01000015.1"/>
</dbReference>
<dbReference type="AlphaFoldDB" id="A0A0L8BPV5"/>
<accession>A0A0L8BPV5</accession>
<dbReference type="EMBL" id="LGAP01000015">
    <property type="protein sequence ID" value="KOF16716.1"/>
    <property type="molecule type" value="Genomic_DNA"/>
</dbReference>
<evidence type="ECO:0000313" key="2">
    <source>
        <dbReference type="EMBL" id="KOF16716.1"/>
    </source>
</evidence>
<feature type="chain" id="PRO_5005581381" description="GH25 family protein" evidence="1">
    <location>
        <begin position="24"/>
        <end position="243"/>
    </location>
</feature>
<name>A0A0L8BPV5_ENSAD</name>